<feature type="compositionally biased region" description="Basic and acidic residues" evidence="1">
    <location>
        <begin position="404"/>
        <end position="442"/>
    </location>
</feature>
<protein>
    <submittedName>
        <fullName evidence="2">Uncharacterized protein</fullName>
    </submittedName>
</protein>
<feature type="compositionally biased region" description="Polar residues" evidence="1">
    <location>
        <begin position="645"/>
        <end position="657"/>
    </location>
</feature>
<feature type="compositionally biased region" description="Basic and acidic residues" evidence="1">
    <location>
        <begin position="265"/>
        <end position="335"/>
    </location>
</feature>
<dbReference type="EMBL" id="JAWQEG010001320">
    <property type="protein sequence ID" value="KAK3880494.1"/>
    <property type="molecule type" value="Genomic_DNA"/>
</dbReference>
<evidence type="ECO:0000313" key="2">
    <source>
        <dbReference type="EMBL" id="KAK3880494.1"/>
    </source>
</evidence>
<feature type="compositionally biased region" description="Basic and acidic residues" evidence="1">
    <location>
        <begin position="599"/>
        <end position="621"/>
    </location>
</feature>
<feature type="region of interest" description="Disordered" evidence="1">
    <location>
        <begin position="574"/>
        <end position="728"/>
    </location>
</feature>
<gene>
    <name evidence="2" type="ORF">Pcinc_015015</name>
</gene>
<sequence>MDSDEDEVFFGPITEKEERIASKYRNRRTLVLPYNGPLVRRRSTSTIPACNSEDKEYQQLLASESMHVSFASSGCENYSLEVTDYDSYGSRNRAMVFSNLTDSKASSTDCHAPSSDSSLNIQQDSHSEPQPEIIMAEVHEEITLERADPNYNLELQSGDKADIHEESSRVETDHYYDPKSKETLRVIHDELHRTEPDEYSELQPDDILAGIQDESKILPRSDLDDHKDLQSDDSLAEDHNESHRHETDYQSETQEQDILEEDCDESNKTDPDYHSDNHEEITLERADPKYNLELQSGDKADIHEESSRVETDHYYDPKSKDTLRVIHDELHRTEPDEYSELQPDDILAGIQDESKILPRSDLDDHKDLQSDDSLAEDHNESHRHETDYQSETQEQDILEEDCDESNKTDPDYHSKLHTDNILKEICYDNKRNEPDYHSKPQSEDMLEGLQNNTHTLHTDEEDDQGVYEHTKSPSKDFLAAVHESDSSHEYSHSLRDDFNDSCDDSHSTHNESTEQSSPRFNDTLEEIELLLKYGVNYGEQHQPKPNLPDNTNIKNTDVRDLGIKPEIDIVITSYEDKRESNSPSSPEDLGMHRSCLQDFESKDDVSKDITSHDESLEEIKSFHNLPGGMFTEKSGQADDPIVSPRKSSVASTVSNFQPAFESTRASTYGAKHIDIKQSPSSSPAVSENEGKREPPPKPPRNIHGTSSVEKKTDNIKKPSLGLLKNASCEKPKLHLKNNQSSSVKTLHLLSNPGSSKRGATLLTPKQIPTTSANMGASGSRLVQGGSGPGRLGLTPRIRPAPSPTSTPTSSRVVTKSQTPGTRHYSLKKNVKSDLPPHPVTINKQMRTIAPKLASSQASANKYLKPVFHKIQRQPFKPGMTNIVSPIARYLKDNPPPPLIHTIKPRHPISPRKQQGESLPVKLVQNSYEKTPEVTRGARREMAFNSIQQSQDDTSSKRKDVQTSILNFQAPEKKGTTPRCKALPYVVSSSAMPVVLGEDKENKMLRHRGKFLVEREPVSVLKHTGRLKVPKGAVIKTPAKSPNKAADFKSPMKPDLRSPTKNILKPNFSVSSLPRSLERESLVEVSICEPC</sequence>
<feature type="region of interest" description="Disordered" evidence="1">
    <location>
        <begin position="768"/>
        <end position="836"/>
    </location>
</feature>
<feature type="region of interest" description="Disordered" evidence="1">
    <location>
        <begin position="1038"/>
        <end position="1062"/>
    </location>
</feature>
<feature type="compositionally biased region" description="Acidic residues" evidence="1">
    <location>
        <begin position="393"/>
        <end position="403"/>
    </location>
</feature>
<reference evidence="2" key="1">
    <citation type="submission" date="2023-10" db="EMBL/GenBank/DDBJ databases">
        <title>Genome assemblies of two species of porcelain crab, Petrolisthes cinctipes and Petrolisthes manimaculis (Anomura: Porcellanidae).</title>
        <authorList>
            <person name="Angst P."/>
        </authorList>
    </citation>
    <scope>NUCLEOTIDE SEQUENCE</scope>
    <source>
        <strain evidence="2">PB745_01</strain>
        <tissue evidence="2">Gill</tissue>
    </source>
</reference>
<evidence type="ECO:0000256" key="1">
    <source>
        <dbReference type="SAM" id="MobiDB-lite"/>
    </source>
</evidence>
<name>A0AAE1KQ65_PETCI</name>
<feature type="compositionally biased region" description="Polar residues" evidence="1">
    <location>
        <begin position="102"/>
        <end position="124"/>
    </location>
</feature>
<keyword evidence="3" id="KW-1185">Reference proteome</keyword>
<proteinExistence type="predicted"/>
<feature type="compositionally biased region" description="Basic and acidic residues" evidence="1">
    <location>
        <begin position="1045"/>
        <end position="1057"/>
    </location>
</feature>
<evidence type="ECO:0000313" key="3">
    <source>
        <dbReference type="Proteomes" id="UP001286313"/>
    </source>
</evidence>
<dbReference type="AlphaFoldDB" id="A0AAE1KQ65"/>
<feature type="region of interest" description="Disordered" evidence="1">
    <location>
        <begin position="102"/>
        <end position="128"/>
    </location>
</feature>
<comment type="caution">
    <text evidence="2">The sequence shown here is derived from an EMBL/GenBank/DDBJ whole genome shotgun (WGS) entry which is preliminary data.</text>
</comment>
<feature type="region of interest" description="Disordered" evidence="1">
    <location>
        <begin position="217"/>
        <end position="559"/>
    </location>
</feature>
<feature type="region of interest" description="Disordered" evidence="1">
    <location>
        <begin position="157"/>
        <end position="177"/>
    </location>
</feature>
<feature type="compositionally biased region" description="Basic and acidic residues" evidence="1">
    <location>
        <begin position="352"/>
        <end position="387"/>
    </location>
</feature>
<feature type="compositionally biased region" description="Basic and acidic residues" evidence="1">
    <location>
        <begin position="217"/>
        <end position="248"/>
    </location>
</feature>
<feature type="compositionally biased region" description="Basic and acidic residues" evidence="1">
    <location>
        <begin position="482"/>
        <end position="512"/>
    </location>
</feature>
<dbReference type="Proteomes" id="UP001286313">
    <property type="component" value="Unassembled WGS sequence"/>
</dbReference>
<feature type="compositionally biased region" description="Low complexity" evidence="1">
    <location>
        <begin position="805"/>
        <end position="816"/>
    </location>
</feature>
<organism evidence="2 3">
    <name type="scientific">Petrolisthes cinctipes</name>
    <name type="common">Flat porcelain crab</name>
    <dbReference type="NCBI Taxonomy" id="88211"/>
    <lineage>
        <taxon>Eukaryota</taxon>
        <taxon>Metazoa</taxon>
        <taxon>Ecdysozoa</taxon>
        <taxon>Arthropoda</taxon>
        <taxon>Crustacea</taxon>
        <taxon>Multicrustacea</taxon>
        <taxon>Malacostraca</taxon>
        <taxon>Eumalacostraca</taxon>
        <taxon>Eucarida</taxon>
        <taxon>Decapoda</taxon>
        <taxon>Pleocyemata</taxon>
        <taxon>Anomura</taxon>
        <taxon>Galatheoidea</taxon>
        <taxon>Porcellanidae</taxon>
        <taxon>Petrolisthes</taxon>
    </lineage>
</organism>
<accession>A0AAE1KQ65</accession>
<feature type="compositionally biased region" description="Acidic residues" evidence="1">
    <location>
        <begin position="254"/>
        <end position="264"/>
    </location>
</feature>